<proteinExistence type="predicted"/>
<name>A0A0K2V2W3_LEPSM</name>
<dbReference type="EMBL" id="HACA01027106">
    <property type="protein sequence ID" value="CDW44467.1"/>
    <property type="molecule type" value="Transcribed_RNA"/>
</dbReference>
<reference evidence="1" key="1">
    <citation type="submission" date="2014-05" db="EMBL/GenBank/DDBJ databases">
        <authorList>
            <person name="Chronopoulou M."/>
        </authorList>
    </citation>
    <scope>NUCLEOTIDE SEQUENCE</scope>
    <source>
        <tissue evidence="1">Whole organism</tissue>
    </source>
</reference>
<accession>A0A0K2V2W3</accession>
<evidence type="ECO:0000313" key="1">
    <source>
        <dbReference type="EMBL" id="CDW44467.1"/>
    </source>
</evidence>
<organism evidence="1">
    <name type="scientific">Lepeophtheirus salmonis</name>
    <name type="common">Salmon louse</name>
    <name type="synonym">Caligus salmonis</name>
    <dbReference type="NCBI Taxonomy" id="72036"/>
    <lineage>
        <taxon>Eukaryota</taxon>
        <taxon>Metazoa</taxon>
        <taxon>Ecdysozoa</taxon>
        <taxon>Arthropoda</taxon>
        <taxon>Crustacea</taxon>
        <taxon>Multicrustacea</taxon>
        <taxon>Hexanauplia</taxon>
        <taxon>Copepoda</taxon>
        <taxon>Siphonostomatoida</taxon>
        <taxon>Caligidae</taxon>
        <taxon>Lepeophtheirus</taxon>
    </lineage>
</organism>
<sequence length="53" mass="6396">MLYLYYTDFLMYKKTNMAAFIPSKSTRFQIESIKRKSNFCQIIRGIIFLGYQL</sequence>
<dbReference type="AlphaFoldDB" id="A0A0K2V2W3"/>
<protein>
    <submittedName>
        <fullName evidence="1">Uncharacterized protein</fullName>
    </submittedName>
</protein>